<dbReference type="EMBL" id="MN739014">
    <property type="protein sequence ID" value="QHT35184.1"/>
    <property type="molecule type" value="Genomic_DNA"/>
</dbReference>
<evidence type="ECO:0008006" key="2">
    <source>
        <dbReference type="Google" id="ProtNLM"/>
    </source>
</evidence>
<dbReference type="AlphaFoldDB" id="A0A6C0F1C2"/>
<reference evidence="1" key="1">
    <citation type="journal article" date="2020" name="Nature">
        <title>Giant virus diversity and host interactions through global metagenomics.</title>
        <authorList>
            <person name="Schulz F."/>
            <person name="Roux S."/>
            <person name="Paez-Espino D."/>
            <person name="Jungbluth S."/>
            <person name="Walsh D.A."/>
            <person name="Denef V.J."/>
            <person name="McMahon K.D."/>
            <person name="Konstantinidis K.T."/>
            <person name="Eloe-Fadrosh E.A."/>
            <person name="Kyrpides N.C."/>
            <person name="Woyke T."/>
        </authorList>
    </citation>
    <scope>NUCLEOTIDE SEQUENCE</scope>
    <source>
        <strain evidence="1">GVMAG-M-3300009180-1</strain>
    </source>
</reference>
<sequence length="255" mass="30050">MKIVFFTWITKNYLNTVVDFDNFYKSFKKFHPDIDLKVFGQSEVDALFKEKPWLYSDNCKASFAKLLYDDYDMVVNIDSDFYIFDRLDEILKGDFEVAACSNYNIMQNVKLDEQVINGVQIKPISEERYIQGGLIASTSKKFWDDYELLSEKLAKQLPLRENDVLNILFHNGEYKTKILDGDFVFTSNLFKQYYNCASLGRENQVYVMNDKLFLDGKPVRCYHVARGPSGGYKPRMHQLFNIYVCKWFEDKLNNK</sequence>
<accession>A0A6C0F1C2</accession>
<name>A0A6C0F1C2_9ZZZZ</name>
<evidence type="ECO:0000313" key="1">
    <source>
        <dbReference type="EMBL" id="QHT35184.1"/>
    </source>
</evidence>
<dbReference type="InterPro" id="IPR029044">
    <property type="entry name" value="Nucleotide-diphossugar_trans"/>
</dbReference>
<proteinExistence type="predicted"/>
<protein>
    <recommendedName>
        <fullName evidence="2">Nucleotide-diphospho-sugar transferase domain-containing protein</fullName>
    </recommendedName>
</protein>
<dbReference type="SUPFAM" id="SSF53448">
    <property type="entry name" value="Nucleotide-diphospho-sugar transferases"/>
    <property type="match status" value="1"/>
</dbReference>
<dbReference type="Gene3D" id="3.90.550.10">
    <property type="entry name" value="Spore Coat Polysaccharide Biosynthesis Protein SpsA, Chain A"/>
    <property type="match status" value="1"/>
</dbReference>
<organism evidence="1">
    <name type="scientific">viral metagenome</name>
    <dbReference type="NCBI Taxonomy" id="1070528"/>
    <lineage>
        <taxon>unclassified sequences</taxon>
        <taxon>metagenomes</taxon>
        <taxon>organismal metagenomes</taxon>
    </lineage>
</organism>